<reference evidence="1 2" key="1">
    <citation type="submission" date="2019-03" db="EMBL/GenBank/DDBJ databases">
        <title>The complete genome sequence of Swingsia_sp. F3b2 LMG30590(T).</title>
        <authorList>
            <person name="Chua K.-O."/>
            <person name="Chan K.-G."/>
            <person name="See-Too W.-S."/>
        </authorList>
    </citation>
    <scope>NUCLEOTIDE SEQUENCE [LARGE SCALE GENOMIC DNA]</scope>
    <source>
        <strain evidence="1 2">F3b2</strain>
    </source>
</reference>
<proteinExistence type="predicted"/>
<protein>
    <submittedName>
        <fullName evidence="1">Uncharacterized protein</fullName>
    </submittedName>
</protein>
<evidence type="ECO:0000313" key="2">
    <source>
        <dbReference type="Proteomes" id="UP000318709"/>
    </source>
</evidence>
<gene>
    <name evidence="1" type="ORF">E3E12_08215</name>
</gene>
<name>A0A4Y6U9M6_9PROT</name>
<evidence type="ECO:0000313" key="1">
    <source>
        <dbReference type="EMBL" id="QDH14179.1"/>
    </source>
</evidence>
<keyword evidence="2" id="KW-1185">Reference proteome</keyword>
<dbReference type="KEGG" id="swf:E3E12_08215"/>
<accession>A0A4Y6U9M6</accession>
<organism evidence="1 2">
    <name type="scientific">Formicincola oecophyllae</name>
    <dbReference type="NCBI Taxonomy" id="2558361"/>
    <lineage>
        <taxon>Bacteria</taxon>
        <taxon>Pseudomonadati</taxon>
        <taxon>Pseudomonadota</taxon>
        <taxon>Alphaproteobacteria</taxon>
        <taxon>Acetobacterales</taxon>
        <taxon>Acetobacteraceae</taxon>
        <taxon>Formicincola</taxon>
    </lineage>
</organism>
<sequence>MIDETMTAANAIPFAGPSHFCSATMARPSLGAWGVLAALAILAGLGGNAQAQGTSATAASCAVLLRNAQADDDGITKSWEQMKPSERKLLWPQLYKSATHELAREVPRQCPAEKHVSTAPADLLPKATALYSQLRDL</sequence>
<dbReference type="EMBL" id="CP038231">
    <property type="protein sequence ID" value="QDH14179.1"/>
    <property type="molecule type" value="Genomic_DNA"/>
</dbReference>
<dbReference type="RefSeq" id="WP_141443883.1">
    <property type="nucleotide sequence ID" value="NZ_CP038231.1"/>
</dbReference>
<dbReference type="AlphaFoldDB" id="A0A4Y6U9M6"/>
<dbReference type="Proteomes" id="UP000318709">
    <property type="component" value="Chromosome"/>
</dbReference>